<dbReference type="PROSITE" id="PS00039">
    <property type="entry name" value="DEAD_ATP_HELICASE"/>
    <property type="match status" value="1"/>
</dbReference>
<dbReference type="Pfam" id="PF00270">
    <property type="entry name" value="DEAD"/>
    <property type="match status" value="1"/>
</dbReference>
<dbReference type="OrthoDB" id="6263093at2759"/>
<keyword evidence="2" id="KW-0547">Nucleotide-binding</keyword>
<dbReference type="InterPro" id="IPR027417">
    <property type="entry name" value="P-loop_NTPase"/>
</dbReference>
<dbReference type="AlphaFoldDB" id="A0A183A052"/>
<sequence>MNSQNTRSANIRTKGFITSYSSLVLDEADRMLDMGFEEQLREILEAPDFGMPSPKDSERQTCLYSATFPREVTLLARSFLRGSRCISLTLCDLCEESGTVVPDWGKTARRASPDDELKRLSRIIPREISQKFEAVPSSSHGGGLHDYLIQRITELIEDHNSADSASSVEESDAETSMNPTHEQCRILVFCNTKREVDHINNALCRKNLHSAAIHGDKAQVHRTKVLDQFRRGQINVLVASSVSDLIIAVYRHDSLLDSLPIFTVDL</sequence>
<dbReference type="EMBL" id="UZAN01001091">
    <property type="protein sequence ID" value="VDP21705.1"/>
    <property type="molecule type" value="Genomic_DNA"/>
</dbReference>
<keyword evidence="4" id="KW-0347">Helicase</keyword>
<dbReference type="PROSITE" id="PS51194">
    <property type="entry name" value="HELICASE_CTER"/>
    <property type="match status" value="1"/>
</dbReference>
<proteinExistence type="predicted"/>
<evidence type="ECO:0000313" key="8">
    <source>
        <dbReference type="Proteomes" id="UP000272942"/>
    </source>
</evidence>
<keyword evidence="8" id="KW-1185">Reference proteome</keyword>
<name>A0A183A052_9TREM</name>
<evidence type="ECO:0000256" key="3">
    <source>
        <dbReference type="ARBA" id="ARBA00022801"/>
    </source>
</evidence>
<evidence type="ECO:0000259" key="6">
    <source>
        <dbReference type="PROSITE" id="PS51194"/>
    </source>
</evidence>
<dbReference type="InterPro" id="IPR000629">
    <property type="entry name" value="RNA-helicase_DEAD-box_CS"/>
</dbReference>
<organism evidence="9">
    <name type="scientific">Echinostoma caproni</name>
    <dbReference type="NCBI Taxonomy" id="27848"/>
    <lineage>
        <taxon>Eukaryota</taxon>
        <taxon>Metazoa</taxon>
        <taxon>Spiralia</taxon>
        <taxon>Lophotrochozoa</taxon>
        <taxon>Platyhelminthes</taxon>
        <taxon>Trematoda</taxon>
        <taxon>Digenea</taxon>
        <taxon>Plagiorchiida</taxon>
        <taxon>Echinostomata</taxon>
        <taxon>Echinostomatoidea</taxon>
        <taxon>Echinostomatidae</taxon>
        <taxon>Echinostoma</taxon>
    </lineage>
</organism>
<dbReference type="GO" id="GO:0003676">
    <property type="term" value="F:nucleic acid binding"/>
    <property type="evidence" value="ECO:0007669"/>
    <property type="project" value="InterPro"/>
</dbReference>
<evidence type="ECO:0000256" key="2">
    <source>
        <dbReference type="ARBA" id="ARBA00022741"/>
    </source>
</evidence>
<dbReference type="Pfam" id="PF00271">
    <property type="entry name" value="Helicase_C"/>
    <property type="match status" value="1"/>
</dbReference>
<evidence type="ECO:0000313" key="9">
    <source>
        <dbReference type="WBParaSite" id="ECPE_0000033601-mRNA-1"/>
    </source>
</evidence>
<reference evidence="7 8" key="2">
    <citation type="submission" date="2018-11" db="EMBL/GenBank/DDBJ databases">
        <authorList>
            <consortium name="Pathogen Informatics"/>
        </authorList>
    </citation>
    <scope>NUCLEOTIDE SEQUENCE [LARGE SCALE GENOMIC DNA]</scope>
    <source>
        <strain evidence="7 8">Egypt</strain>
    </source>
</reference>
<dbReference type="GO" id="GO:0016787">
    <property type="term" value="F:hydrolase activity"/>
    <property type="evidence" value="ECO:0007669"/>
    <property type="project" value="UniProtKB-KW"/>
</dbReference>
<keyword evidence="5" id="KW-0067">ATP-binding</keyword>
<gene>
    <name evidence="7" type="ORF">ECPE_LOCUS337</name>
</gene>
<feature type="domain" description="Helicase C-terminal" evidence="6">
    <location>
        <begin position="172"/>
        <end position="266"/>
    </location>
</feature>
<evidence type="ECO:0000313" key="7">
    <source>
        <dbReference type="EMBL" id="VDP21705.1"/>
    </source>
</evidence>
<protein>
    <recommendedName>
        <fullName evidence="1">RNA helicase</fullName>
        <ecNumber evidence="1">3.6.4.13</ecNumber>
    </recommendedName>
</protein>
<dbReference type="Gene3D" id="3.40.50.300">
    <property type="entry name" value="P-loop containing nucleotide triphosphate hydrolases"/>
    <property type="match status" value="2"/>
</dbReference>
<dbReference type="GO" id="GO:0003724">
    <property type="term" value="F:RNA helicase activity"/>
    <property type="evidence" value="ECO:0007669"/>
    <property type="project" value="UniProtKB-EC"/>
</dbReference>
<evidence type="ECO:0000256" key="4">
    <source>
        <dbReference type="ARBA" id="ARBA00022806"/>
    </source>
</evidence>
<dbReference type="SUPFAM" id="SSF52540">
    <property type="entry name" value="P-loop containing nucleoside triphosphate hydrolases"/>
    <property type="match status" value="1"/>
</dbReference>
<dbReference type="Proteomes" id="UP000272942">
    <property type="component" value="Unassembled WGS sequence"/>
</dbReference>
<keyword evidence="3" id="KW-0378">Hydrolase</keyword>
<reference evidence="9" key="1">
    <citation type="submission" date="2016-06" db="UniProtKB">
        <authorList>
            <consortium name="WormBaseParasite"/>
        </authorList>
    </citation>
    <scope>IDENTIFICATION</scope>
</reference>
<accession>A0A183A052</accession>
<dbReference type="GO" id="GO:0005524">
    <property type="term" value="F:ATP binding"/>
    <property type="evidence" value="ECO:0007669"/>
    <property type="project" value="UniProtKB-KW"/>
</dbReference>
<evidence type="ECO:0000256" key="1">
    <source>
        <dbReference type="ARBA" id="ARBA00012552"/>
    </source>
</evidence>
<dbReference type="WBParaSite" id="ECPE_0000033601-mRNA-1">
    <property type="protein sequence ID" value="ECPE_0000033601-mRNA-1"/>
    <property type="gene ID" value="ECPE_0000033601"/>
</dbReference>
<dbReference type="PANTHER" id="PTHR47958">
    <property type="entry name" value="ATP-DEPENDENT RNA HELICASE DBP3"/>
    <property type="match status" value="1"/>
</dbReference>
<dbReference type="EC" id="3.6.4.13" evidence="1"/>
<dbReference type="InterPro" id="IPR011545">
    <property type="entry name" value="DEAD/DEAH_box_helicase_dom"/>
</dbReference>
<dbReference type="InterPro" id="IPR001650">
    <property type="entry name" value="Helicase_C-like"/>
</dbReference>
<evidence type="ECO:0000256" key="5">
    <source>
        <dbReference type="ARBA" id="ARBA00022840"/>
    </source>
</evidence>